<dbReference type="Proteomes" id="UP000001542">
    <property type="component" value="Unassembled WGS sequence"/>
</dbReference>
<protein>
    <submittedName>
        <fullName evidence="3">Uncharacterized protein</fullName>
    </submittedName>
</protein>
<dbReference type="SMR" id="A2G559"/>
<feature type="coiled-coil region" evidence="1">
    <location>
        <begin position="112"/>
        <end position="146"/>
    </location>
</feature>
<dbReference type="VEuPathDB" id="TrichDB:TVAGG3_0389350"/>
<name>A2G559_TRIV3</name>
<organism evidence="3 4">
    <name type="scientific">Trichomonas vaginalis (strain ATCC PRA-98 / G3)</name>
    <dbReference type="NCBI Taxonomy" id="412133"/>
    <lineage>
        <taxon>Eukaryota</taxon>
        <taxon>Metamonada</taxon>
        <taxon>Parabasalia</taxon>
        <taxon>Trichomonadida</taxon>
        <taxon>Trichomonadidae</taxon>
        <taxon>Trichomonas</taxon>
    </lineage>
</organism>
<reference evidence="3" key="1">
    <citation type="submission" date="2006-10" db="EMBL/GenBank/DDBJ databases">
        <authorList>
            <person name="Amadeo P."/>
            <person name="Zhao Q."/>
            <person name="Wortman J."/>
            <person name="Fraser-Liggett C."/>
            <person name="Carlton J."/>
        </authorList>
    </citation>
    <scope>NUCLEOTIDE SEQUENCE</scope>
    <source>
        <strain evidence="3">G3</strain>
    </source>
</reference>
<keyword evidence="1" id="KW-0175">Coiled coil</keyword>
<evidence type="ECO:0000313" key="3">
    <source>
        <dbReference type="EMBL" id="EAX87701.1"/>
    </source>
</evidence>
<evidence type="ECO:0000313" key="4">
    <source>
        <dbReference type="Proteomes" id="UP000001542"/>
    </source>
</evidence>
<dbReference type="InterPro" id="IPR025179">
    <property type="entry name" value="DUF4106"/>
</dbReference>
<dbReference type="PANTHER" id="PTHR34715">
    <property type="entry name" value="KINASE, PUTATIVE-RELATED"/>
    <property type="match status" value="1"/>
</dbReference>
<feature type="region of interest" description="Disordered" evidence="2">
    <location>
        <begin position="1078"/>
        <end position="1123"/>
    </location>
</feature>
<proteinExistence type="predicted"/>
<accession>A2G559</accession>
<evidence type="ECO:0000256" key="1">
    <source>
        <dbReference type="SAM" id="Coils"/>
    </source>
</evidence>
<dbReference type="PANTHER" id="PTHR34715:SF1">
    <property type="entry name" value="PEPTIDOGLYCAN BINDING-LIKE DOMAIN-CONTAINING PROTEIN"/>
    <property type="match status" value="1"/>
</dbReference>
<feature type="compositionally biased region" description="Polar residues" evidence="2">
    <location>
        <begin position="461"/>
        <end position="479"/>
    </location>
</feature>
<feature type="compositionally biased region" description="Low complexity" evidence="2">
    <location>
        <begin position="480"/>
        <end position="497"/>
    </location>
</feature>
<feature type="region of interest" description="Disordered" evidence="2">
    <location>
        <begin position="409"/>
        <end position="506"/>
    </location>
</feature>
<feature type="compositionally biased region" description="Pro residues" evidence="2">
    <location>
        <begin position="409"/>
        <end position="418"/>
    </location>
</feature>
<dbReference type="EMBL" id="DS114410">
    <property type="protein sequence ID" value="EAX87701.1"/>
    <property type="molecule type" value="Genomic_DNA"/>
</dbReference>
<dbReference type="eggNOG" id="ENOG502S6Z6">
    <property type="taxonomic scope" value="Eukaryota"/>
</dbReference>
<gene>
    <name evidence="3" type="ORF">TVAG_014400</name>
</gene>
<sequence length="1137" mass="130276">MPRKLRKNIRKRKRALKHPIVKLTPQQQLQQQIMNDPTMLQQMSSNPMLLNRVIGAQSGGLRAALLAKMAGYGGAADGTAYNPQSQMNLSSLKNQITDVKKSNIDIQKQISENEKKLEYDRHTKKLNELNVEKKKKEEQLKELSTEEYAKKVSEKAAEVAKMEQDVINLKNHTTQYKVLKDEEIKQKALKTYMDSDEYKKEVEANVKAEKLLQLQNQTVQYENLAQESKNNDAAMQKAMKSAEYIKANNDWLDAQANAKAAQLIGSIRTKIQADEDSSNEALMNADFKNAFEALHSKVKLVNDFSSGKKLKSEGFDKELREVAQNMTKITDAATRQAVQSAYDAVRATVVESQEKELQQTKTDLVNAFLKTKSQVGHYAADGTYVPAGGTYIPAGGTYILASGTYIPPNPPREAPAPGLPKTFTSSHGHRHRHAPKPTQQQPQPAPQPTVQNTAPQPTVQNTAPQPTVQNTAPQPTVQNTAPQPTVQNTAQQQPQTEQGHKRSREQGNQEFLKMLKENYGYPDTLDFSDRYKEAIRKFKEGNTDPNLFSFMVQHQMGYNFKPGKYKLAKGYDLIAYHPNDMNEFTPRYLVSEINDNSTIFMKRVKNRDGTKEERVMNADDLNRELVKNGLGIYEMPADEVQETPQEEVQIQPDMEEIVQQQQLEEPEGNKQVPPLETNFTELDEDLEQPKNLDPQQVYAGNMESFQESKKNSADIVEEYRKMFADIQKTPTSDENIQHRMEELKESVRKYNNPFYLRPYNVQSLAELGENKRLNFTKTYRNETLFKVHSEPSQYGNKPTFVSADYGTTMRWGHKANPDRWFINLQPQFQEVVDAMEVNGEPDIAGIFSAALMPLKDMKHADILDQYEMNMADGNITPDVLEHLSQRTTQNHRDGIFGEEFRKKVREREGREPIVHDLANESLQNVIKTYFADNEPRRDEYLRKLKWTVPNEMLVLKNMFLDKIKPTTEINDARLKHWVKAFPFTKDIIGNMERKPEWLQKHIFGNELIPYGQALFEELEPETQERVMQTIREDSNTNYDKIFLGYRLPEMGDQSPKAKRTWEIYNILGEHEAKMQQLEAEGKLPKATPKKKRRVEQSESSEEVTSSSESSGNEGKRRVKNSVRKKVKLGPSGFYYDT</sequence>
<dbReference type="InParanoid" id="A2G559"/>
<dbReference type="VEuPathDB" id="TrichDB:TVAG_RG_DS113806_3"/>
<reference evidence="3" key="2">
    <citation type="journal article" date="2007" name="Science">
        <title>Draft genome sequence of the sexually transmitted pathogen Trichomonas vaginalis.</title>
        <authorList>
            <person name="Carlton J.M."/>
            <person name="Hirt R.P."/>
            <person name="Silva J.C."/>
            <person name="Delcher A.L."/>
            <person name="Schatz M."/>
            <person name="Zhao Q."/>
            <person name="Wortman J.R."/>
            <person name="Bidwell S.L."/>
            <person name="Alsmark U.C.M."/>
            <person name="Besteiro S."/>
            <person name="Sicheritz-Ponten T."/>
            <person name="Noel C.J."/>
            <person name="Dacks J.B."/>
            <person name="Foster P.G."/>
            <person name="Simillion C."/>
            <person name="Van de Peer Y."/>
            <person name="Miranda-Saavedra D."/>
            <person name="Barton G.J."/>
            <person name="Westrop G.D."/>
            <person name="Mueller S."/>
            <person name="Dessi D."/>
            <person name="Fiori P.L."/>
            <person name="Ren Q."/>
            <person name="Paulsen I."/>
            <person name="Zhang H."/>
            <person name="Bastida-Corcuera F.D."/>
            <person name="Simoes-Barbosa A."/>
            <person name="Brown M.T."/>
            <person name="Hayes R.D."/>
            <person name="Mukherjee M."/>
            <person name="Okumura C.Y."/>
            <person name="Schneider R."/>
            <person name="Smith A.J."/>
            <person name="Vanacova S."/>
            <person name="Villalvazo M."/>
            <person name="Haas B.J."/>
            <person name="Pertea M."/>
            <person name="Feldblyum T.V."/>
            <person name="Utterback T.R."/>
            <person name="Shu C.L."/>
            <person name="Osoegawa K."/>
            <person name="de Jong P.J."/>
            <person name="Hrdy I."/>
            <person name="Horvathova L."/>
            <person name="Zubacova Z."/>
            <person name="Dolezal P."/>
            <person name="Malik S.B."/>
            <person name="Logsdon J.M. Jr."/>
            <person name="Henze K."/>
            <person name="Gupta A."/>
            <person name="Wang C.C."/>
            <person name="Dunne R.L."/>
            <person name="Upcroft J.A."/>
            <person name="Upcroft P."/>
            <person name="White O."/>
            <person name="Salzberg S.L."/>
            <person name="Tang P."/>
            <person name="Chiu C.-H."/>
            <person name="Lee Y.-S."/>
            <person name="Embley T.M."/>
            <person name="Coombs G.H."/>
            <person name="Mottram J.C."/>
            <person name="Tachezy J."/>
            <person name="Fraser-Liggett C.M."/>
            <person name="Johnson P.J."/>
        </authorList>
    </citation>
    <scope>NUCLEOTIDE SEQUENCE [LARGE SCALE GENOMIC DNA]</scope>
    <source>
        <strain evidence="3">G3</strain>
    </source>
</reference>
<dbReference type="Pfam" id="PF13388">
    <property type="entry name" value="DUF4106"/>
    <property type="match status" value="1"/>
</dbReference>
<dbReference type="AlphaFoldDB" id="A2G559"/>
<evidence type="ECO:0000256" key="2">
    <source>
        <dbReference type="SAM" id="MobiDB-lite"/>
    </source>
</evidence>
<keyword evidence="4" id="KW-1185">Reference proteome</keyword>
<feature type="compositionally biased region" description="Low complexity" evidence="2">
    <location>
        <begin position="436"/>
        <end position="460"/>
    </location>
</feature>